<keyword evidence="4" id="KW-0539">Nucleus</keyword>
<dbReference type="PROSITE" id="PS51294">
    <property type="entry name" value="HTH_MYB"/>
    <property type="match status" value="2"/>
</dbReference>
<feature type="domain" description="HTH myb-type" evidence="7">
    <location>
        <begin position="75"/>
        <end position="126"/>
    </location>
</feature>
<comment type="subcellular location">
    <subcellularLocation>
        <location evidence="1">Nucleus</location>
    </subcellularLocation>
</comment>
<protein>
    <submittedName>
        <fullName evidence="9">Transcription factor MYB98-like</fullName>
    </submittedName>
</protein>
<sequence length="211" mass="24819">MLLLDLNEPPLLNERLGEEISSGGMNSDSQWGHEWDDGGDDWSKREVVTGLPHQQQKQRTGKKKRESEDSKVDKEPLVIKGQWTLEEDRLLTMLVEMHEQKKWSQIAQILKGRVRKQYRERWHNHLRPDIKQKDPWSIKEDKILIQAHMRMGNKWAKIAKILPGRTDNNIKNRWNATKCKQLSQRKFLPNNDDSNLLQDYIKSVTTPSPPE</sequence>
<evidence type="ECO:0000256" key="3">
    <source>
        <dbReference type="ARBA" id="ARBA00023163"/>
    </source>
</evidence>
<name>A0ABM3H4S4_9MYRT</name>
<evidence type="ECO:0000256" key="4">
    <source>
        <dbReference type="ARBA" id="ARBA00023242"/>
    </source>
</evidence>
<keyword evidence="8" id="KW-1185">Reference proteome</keyword>
<evidence type="ECO:0000313" key="9">
    <source>
        <dbReference type="RefSeq" id="XP_048131610.1"/>
    </source>
</evidence>
<proteinExistence type="predicted"/>
<feature type="compositionally biased region" description="Low complexity" evidence="5">
    <location>
        <begin position="1"/>
        <end position="14"/>
    </location>
</feature>
<dbReference type="SMART" id="SM00717">
    <property type="entry name" value="SANT"/>
    <property type="match status" value="2"/>
</dbReference>
<dbReference type="Proteomes" id="UP000827889">
    <property type="component" value="Chromosome 3"/>
</dbReference>
<feature type="domain" description="Myb-like" evidence="6">
    <location>
        <begin position="132"/>
        <end position="178"/>
    </location>
</feature>
<dbReference type="InterPro" id="IPR017930">
    <property type="entry name" value="Myb_dom"/>
</dbReference>
<evidence type="ECO:0000256" key="1">
    <source>
        <dbReference type="ARBA" id="ARBA00004123"/>
    </source>
</evidence>
<dbReference type="PANTHER" id="PTHR45614:SF285">
    <property type="entry name" value="TRANSCRIPTION FACTOR MYB98"/>
    <property type="match status" value="1"/>
</dbReference>
<feature type="region of interest" description="Disordered" evidence="5">
    <location>
        <begin position="1"/>
        <end position="73"/>
    </location>
</feature>
<keyword evidence="2" id="KW-0805">Transcription regulation</keyword>
<dbReference type="CDD" id="cd00167">
    <property type="entry name" value="SANT"/>
    <property type="match status" value="2"/>
</dbReference>
<gene>
    <name evidence="9" type="primary">LOC115733520</name>
</gene>
<evidence type="ECO:0000259" key="6">
    <source>
        <dbReference type="PROSITE" id="PS50090"/>
    </source>
</evidence>
<dbReference type="PROSITE" id="PS50090">
    <property type="entry name" value="MYB_LIKE"/>
    <property type="match status" value="2"/>
</dbReference>
<dbReference type="InterPro" id="IPR001005">
    <property type="entry name" value="SANT/Myb"/>
</dbReference>
<organism evidence="8 9">
    <name type="scientific">Rhodamnia argentea</name>
    <dbReference type="NCBI Taxonomy" id="178133"/>
    <lineage>
        <taxon>Eukaryota</taxon>
        <taxon>Viridiplantae</taxon>
        <taxon>Streptophyta</taxon>
        <taxon>Embryophyta</taxon>
        <taxon>Tracheophyta</taxon>
        <taxon>Spermatophyta</taxon>
        <taxon>Magnoliopsida</taxon>
        <taxon>eudicotyledons</taxon>
        <taxon>Gunneridae</taxon>
        <taxon>Pentapetalae</taxon>
        <taxon>rosids</taxon>
        <taxon>malvids</taxon>
        <taxon>Myrtales</taxon>
        <taxon>Myrtaceae</taxon>
        <taxon>Myrtoideae</taxon>
        <taxon>Myrteae</taxon>
        <taxon>Australasian group</taxon>
        <taxon>Rhodamnia</taxon>
    </lineage>
</organism>
<keyword evidence="3" id="KW-0804">Transcription</keyword>
<feature type="domain" description="Myb-like" evidence="6">
    <location>
        <begin position="75"/>
        <end position="126"/>
    </location>
</feature>
<accession>A0ABM3H4S4</accession>
<feature type="domain" description="HTH myb-type" evidence="7">
    <location>
        <begin position="127"/>
        <end position="182"/>
    </location>
</feature>
<reference evidence="9" key="1">
    <citation type="submission" date="2025-08" db="UniProtKB">
        <authorList>
            <consortium name="RefSeq"/>
        </authorList>
    </citation>
    <scope>IDENTIFICATION</scope>
    <source>
        <tissue evidence="9">Leaf</tissue>
    </source>
</reference>
<dbReference type="RefSeq" id="XP_048131610.1">
    <property type="nucleotide sequence ID" value="XM_048275653.1"/>
</dbReference>
<dbReference type="Pfam" id="PF00249">
    <property type="entry name" value="Myb_DNA-binding"/>
    <property type="match status" value="2"/>
</dbReference>
<dbReference type="PANTHER" id="PTHR45614">
    <property type="entry name" value="MYB PROTEIN-RELATED"/>
    <property type="match status" value="1"/>
</dbReference>
<evidence type="ECO:0000259" key="7">
    <source>
        <dbReference type="PROSITE" id="PS51294"/>
    </source>
</evidence>
<feature type="compositionally biased region" description="Basic and acidic residues" evidence="5">
    <location>
        <begin position="31"/>
        <end position="47"/>
    </location>
</feature>
<dbReference type="GeneID" id="115733520"/>
<dbReference type="InterPro" id="IPR009057">
    <property type="entry name" value="Homeodomain-like_sf"/>
</dbReference>
<evidence type="ECO:0000256" key="2">
    <source>
        <dbReference type="ARBA" id="ARBA00023015"/>
    </source>
</evidence>
<dbReference type="Gene3D" id="1.10.10.60">
    <property type="entry name" value="Homeodomain-like"/>
    <property type="match status" value="2"/>
</dbReference>
<evidence type="ECO:0000313" key="8">
    <source>
        <dbReference type="Proteomes" id="UP000827889"/>
    </source>
</evidence>
<dbReference type="SUPFAM" id="SSF46689">
    <property type="entry name" value="Homeodomain-like"/>
    <property type="match status" value="1"/>
</dbReference>
<dbReference type="InterPro" id="IPR050560">
    <property type="entry name" value="MYB_TF"/>
</dbReference>
<evidence type="ECO:0000256" key="5">
    <source>
        <dbReference type="SAM" id="MobiDB-lite"/>
    </source>
</evidence>